<feature type="compositionally biased region" description="Low complexity" evidence="1">
    <location>
        <begin position="3661"/>
        <end position="3674"/>
    </location>
</feature>
<dbReference type="EMBL" id="WJQU01000003">
    <property type="protein sequence ID" value="KAJ6637319.1"/>
    <property type="molecule type" value="Genomic_DNA"/>
</dbReference>
<feature type="compositionally biased region" description="Polar residues" evidence="1">
    <location>
        <begin position="971"/>
        <end position="986"/>
    </location>
</feature>
<feature type="compositionally biased region" description="Polar residues" evidence="1">
    <location>
        <begin position="814"/>
        <end position="833"/>
    </location>
</feature>
<feature type="compositionally biased region" description="Basic and acidic residues" evidence="1">
    <location>
        <begin position="778"/>
        <end position="809"/>
    </location>
</feature>
<feature type="compositionally biased region" description="Low complexity" evidence="1">
    <location>
        <begin position="2199"/>
        <end position="2208"/>
    </location>
</feature>
<feature type="compositionally biased region" description="Polar residues" evidence="1">
    <location>
        <begin position="1219"/>
        <end position="1229"/>
    </location>
</feature>
<feature type="compositionally biased region" description="Polar residues" evidence="1">
    <location>
        <begin position="706"/>
        <end position="738"/>
    </location>
</feature>
<feature type="compositionally biased region" description="Polar residues" evidence="1">
    <location>
        <begin position="1000"/>
        <end position="1013"/>
    </location>
</feature>
<feature type="region of interest" description="Disordered" evidence="1">
    <location>
        <begin position="2868"/>
        <end position="2918"/>
    </location>
</feature>
<feature type="compositionally biased region" description="Polar residues" evidence="1">
    <location>
        <begin position="1029"/>
        <end position="1040"/>
    </location>
</feature>
<reference evidence="3" key="1">
    <citation type="submission" date="2022-07" db="EMBL/GenBank/DDBJ databases">
        <authorList>
            <person name="Trinca V."/>
            <person name="Uliana J.V.C."/>
            <person name="Torres T.T."/>
            <person name="Ward R.J."/>
            <person name="Monesi N."/>
        </authorList>
    </citation>
    <scope>NUCLEOTIDE SEQUENCE</scope>
    <source>
        <strain evidence="3">HSMRA1968</strain>
        <tissue evidence="3">Whole embryos</tissue>
    </source>
</reference>
<feature type="compositionally biased region" description="Basic and acidic residues" evidence="1">
    <location>
        <begin position="2045"/>
        <end position="2059"/>
    </location>
</feature>
<feature type="compositionally biased region" description="Basic and acidic residues" evidence="1">
    <location>
        <begin position="1173"/>
        <end position="1185"/>
    </location>
</feature>
<feature type="region of interest" description="Disordered" evidence="1">
    <location>
        <begin position="2760"/>
        <end position="2785"/>
    </location>
</feature>
<feature type="compositionally biased region" description="Pro residues" evidence="1">
    <location>
        <begin position="3647"/>
        <end position="3660"/>
    </location>
</feature>
<feature type="compositionally biased region" description="Polar residues" evidence="1">
    <location>
        <begin position="3599"/>
        <end position="3623"/>
    </location>
</feature>
<feature type="compositionally biased region" description="Polar residues" evidence="1">
    <location>
        <begin position="3373"/>
        <end position="3409"/>
    </location>
</feature>
<feature type="compositionally biased region" description="Polar residues" evidence="1">
    <location>
        <begin position="623"/>
        <end position="642"/>
    </location>
</feature>
<feature type="compositionally biased region" description="Basic and acidic residues" evidence="1">
    <location>
        <begin position="1999"/>
        <end position="2016"/>
    </location>
</feature>
<organism evidence="3 4">
    <name type="scientific">Pseudolycoriella hygida</name>
    <dbReference type="NCBI Taxonomy" id="35572"/>
    <lineage>
        <taxon>Eukaryota</taxon>
        <taxon>Metazoa</taxon>
        <taxon>Ecdysozoa</taxon>
        <taxon>Arthropoda</taxon>
        <taxon>Hexapoda</taxon>
        <taxon>Insecta</taxon>
        <taxon>Pterygota</taxon>
        <taxon>Neoptera</taxon>
        <taxon>Endopterygota</taxon>
        <taxon>Diptera</taxon>
        <taxon>Nematocera</taxon>
        <taxon>Sciaroidea</taxon>
        <taxon>Sciaridae</taxon>
        <taxon>Pseudolycoriella</taxon>
    </lineage>
</organism>
<dbReference type="Proteomes" id="UP001151699">
    <property type="component" value="Chromosome X"/>
</dbReference>
<feature type="compositionally biased region" description="Polar residues" evidence="1">
    <location>
        <begin position="2230"/>
        <end position="2247"/>
    </location>
</feature>
<evidence type="ECO:0000313" key="3">
    <source>
        <dbReference type="EMBL" id="KAJ6637319.1"/>
    </source>
</evidence>
<feature type="compositionally biased region" description="Basic residues" evidence="1">
    <location>
        <begin position="2907"/>
        <end position="2916"/>
    </location>
</feature>
<feature type="compositionally biased region" description="Polar residues" evidence="1">
    <location>
        <begin position="3205"/>
        <end position="3242"/>
    </location>
</feature>
<feature type="compositionally biased region" description="Basic and acidic residues" evidence="1">
    <location>
        <begin position="752"/>
        <end position="761"/>
    </location>
</feature>
<evidence type="ECO:0000313" key="4">
    <source>
        <dbReference type="Proteomes" id="UP001151699"/>
    </source>
</evidence>
<feature type="region of interest" description="Disordered" evidence="1">
    <location>
        <begin position="1872"/>
        <end position="1905"/>
    </location>
</feature>
<feature type="compositionally biased region" description="Polar residues" evidence="1">
    <location>
        <begin position="3568"/>
        <end position="3591"/>
    </location>
</feature>
<feature type="compositionally biased region" description="Polar residues" evidence="1">
    <location>
        <begin position="1545"/>
        <end position="1556"/>
    </location>
</feature>
<feature type="compositionally biased region" description="Polar residues" evidence="1">
    <location>
        <begin position="1074"/>
        <end position="1089"/>
    </location>
</feature>
<feature type="compositionally biased region" description="Basic and acidic residues" evidence="1">
    <location>
        <begin position="613"/>
        <end position="622"/>
    </location>
</feature>
<feature type="compositionally biased region" description="Basic and acidic residues" evidence="1">
    <location>
        <begin position="1016"/>
        <end position="1026"/>
    </location>
</feature>
<feature type="compositionally biased region" description="Polar residues" evidence="1">
    <location>
        <begin position="2019"/>
        <end position="2044"/>
    </location>
</feature>
<feature type="region of interest" description="Disordered" evidence="1">
    <location>
        <begin position="942"/>
        <end position="1577"/>
    </location>
</feature>
<keyword evidence="4" id="KW-1185">Reference proteome</keyword>
<accession>A0A9Q0MTB8</accession>
<feature type="region of interest" description="Disordered" evidence="1">
    <location>
        <begin position="4062"/>
        <end position="4130"/>
    </location>
</feature>
<feature type="compositionally biased region" description="Polar residues" evidence="1">
    <location>
        <begin position="1978"/>
        <end position="1998"/>
    </location>
</feature>
<feature type="compositionally biased region" description="Polar residues" evidence="1">
    <location>
        <begin position="3630"/>
        <end position="3642"/>
    </location>
</feature>
<gene>
    <name evidence="3" type="ORF">Bhyg_10049</name>
</gene>
<feature type="compositionally biased region" description="Polar residues" evidence="1">
    <location>
        <begin position="4001"/>
        <end position="4014"/>
    </location>
</feature>
<sequence length="4156" mass="467789">MYKLREERLRNFYTGDMDAGIGMSKSPMIPSHGESLADQSFQSFKAKEIRDCASPPRHIQYDIVAPDTSGWNVITTSQISPDGKEQFNTTLATTDAVRDINGGKSTFSGKNEQIESHRHEGDDKNYKTTSGHASNTVLKEHTVIGDANNGRIESTSNTTTSSSQVITSSKYQSDNVGGANDDFVQEFEGVLNSARRSVRENTNQSNVNNDQFERIPCNDFEKEYFNSKTTNKSTTSNHQSSYEIRRNSASSTTSSVDAKKLQRETEYLANAPGQLISRSVEYPDANTKVITETKTLPDGSTVTTTKYETRAASSTTTSKSSKQEKSSTSRVVTEDRAERNRIEVVTGDSKGVVNEVINNRRVIDGDNKDFSDSETFKNKSVHQEFHRNEKLRNEKLRNEKLCNEKLRNETFNQEVSQKDEIIRNERRTRQEETRQPVQVVDNFEQVVQEKVDKFESFDDRSMKQQNENVINRVELTIAADQQNNTNERDTQIQSNAGNIQEEILHKVVKKDLSQNNEQYVKTQTHENDLPDDHDDRQPVYEEKIIPKKQAYHVCSPSHDHSRKSVPKPQNSNNRISVDLDPTHEAFARSLRCVTPDIDKRSVQSNAYSVKTTYTDRELRSPSRDTNVSDASKFSSTTVTKSRSPNRKSSPEKRKPTLSSETIDITTSENRHSTNSKKTESTIRKNSQTHVTTKQTTKSEDHYDYPRNNQPINSKSTSSSVYDTPTNNSPIRKNSSGQPSYLRPTESSTRHVSKPEIDDNITKTKKQHKDYEEPIYETVGDRSNDRRQPTRIDSNITRDTKDFKNVDKSLRKQSAVHQTDYESNIDSGRSISPTSSVSDIEYVNLTNINRKVTDLDEIEIITNQKEIIDQKDTQDGLFLSKKASSPSLESDTETIIEHDRSKEPFYLIDSPKELTLPEVKDCRREKNPLTRSETYEERCRTMLGMRNEPENYSDERKTSKNVKQMSLDLIVSEQSAGVRSPSRSPTKSPERRATKDEGVVSEQSPDVRSPSRSPAKSPERRTIKDEGVVSEQSPDVRSPSRSPTKSPERKTTKSSSRSPTKSPERRATKDEDVVSEQSPDVGSPSRSPTKSPERKTTKDVGGVFVQSGGYKSSSRSPTKSPERKTTKDVGRRSPSESPERKSKISTKSTRQEDVTLEEDHRFDTFTRTKSAKQTTHEHREKEDQIDLRTPNRSVSNSPDRKNKTSLSEVSKQFIKEESRSQSFTTKTTKATEIVEENDKSTRAKSPRKVSPKRESKPQSCDFIEKKLPNRSPDASPTRKSHAPKESIVETTKKLLNSESHVRKNSKTEVKSSVASRQINENKEQREVKRNETSKSPVKQPKEPARSPTRIDKSSPMKAKTNETVIETSDTFFSETKTDTIKRRPESKSPTGKSSTVNTDRKQTRPNSVSNEPSRRSVPEEAKTTPKKPANVDYQDGNKISTTTFGRKKTTETTENLPSPTKPKGPAESPTSGKNISSPSTIKNKSSKIDIKSKSKTRTINSFSTDEDSDEEINTKKLTKKIPITERKDSAPVYRSTKVDKDVKMARSTSEHFSGSNRKGSKTETETPKSQQKFDKRPTKCVTTKTINLSTTNTLNSEDMENVIIDIQQAKSSREPTPNRIIPTPVSPEVDTGKPRYPDTVHEPDDDRPQRRPVIKNIPIFEEDTKEFIGCHITEVSEDYDGTESDECMLSVSDKVTKFSTKVTSPANDKFKRTVVETVNEFTEDVDDESQMSVQGKVSKFTAIAEVVNTTKTTRNTTNEANISSKVNEKVAQFTENEIRHSKSTRPFKPEPVKNADRVTTRRDFEEIDESLKSDDCLLSVSDKVNKFVATAETLMTSVPHISDVKSPELVAKIHRQVSLRDKVTNNEMDLEIPHDQRDSGREKLTPKGKVTDRYVPNKTKPTTSTASVPIALSSIDVVRKAKSIFERDDSPKPSKQRDILTRPSIWEQRRAESAKADVKLTDIGVFMKTDDSNSEIDSRPSSYSPEPRKSSISSVNQTNETKKSDIPFRVAEKEPKKQSQKMPVTTRSLSNEQNSQIRRQPTVERSSPDSNDRTTSDKRSYMNHTIASLEHIRRDSIEINKSNIRKTTQDDEVDQVEINPRGSVKFGVELKRTNSQQSPGRRKSSCSEIPHVEEIFELELLERMLETVVGYEQRRRIRAQIRLVKKQLQEEQEEIEIQKKRNSNRTEVTSENFVRKQEQSSSRKSSPIRKPIEDVNENTFKHKKTPKVDRNTSPIRKSSPTRKVNPNRRQIDEEKFISSEHAIVEEEISVRRSSPNRKNFIDGNSSSYKNEQIRKSRSPSPKSNKTSNSRSSDMKRINDSKPAHDEKPIWARKNILTKASDSTRNFTTSAKKTTVTKVQKQKTVEQNDDCVTSSYGIGPTDEDGKPLFGIRALKKKSPVVQTSKDNGAPAVGSRTTTMYSSDPHDVRHFVESNGTASDIRNRLIERENNRRGITSVTTSQQINADDSSEEIVITTSVNKQPKIVRRGSVKELSEKFQKETTKSEKTTSSYPKAGLILRTQTSRESTPDQHDGLSRLKSNSSSIIWFKNPFSCANSSLRSGSADFDDCDIEVRCSSSRLQSDDEIEYKTSSRQHQTRSFLNSNSKVTDVQDVLSRMRNADNVTEDGDTEEDKEARALLNKFLGASVLMSGMESMVPREITSIVGKPTSQTQITTTHVTKTIKSTSSPSTTREIKIRDIDSIWDEEVLKQLLDQSSNYEERRKLRARLRQVMAEKEVEEKKESSQGESLLLPLLQGLLHKKTAQHSSASKCPNKQEQSVTHIEDSGTESGEDLKLLAAGLHDHMSKESAVPGAKSNRESIVQADLLAEVTTALNRLQATLRDGKDIDLDMNKRNALLTLVSRLQIGLISPEKITDPPPIEGSSGNVTELPSAEAETSTEHGKKPNGIGRFAKRRNRQVRHTVGVSQEELADARRYIEELVMMENLSNTTTPDNITAPAQPTPPTKSEQTEPSVLFRPNHFKPNTASSTATETVVQMRDKKPKYKFTRQSLSFEQSDIPQVSRRPFSEALNVNPMPQPEPMRNSAFAIQNVMQKVSKFSKAAELERPDYSSEEEHISSNYIKAQHNKTQNTLLNGVLKYRRSRTPPGKTTDEKLSKPNNRFTNKKLKMKRANTIDIPKTSSYFGGQDSDREDYDDENEFRLSDDFPVGLKGTIQPNVKVVPKKVVPTFKPKTENDHKFLAFLQKQNSSNSVTWTNPNRVPQPTNSHNWSNAFGNIKNTFESGTEPLTNRKPPMSGLSSARNFWKQNETAKPAKATTRSTLFSNILTKQNSLDEKSSSPNIVIGSLRIPNGIANGNHAIEANKIIAPKPLAINEFSHAPRSAFQPIQRKIEPLSFKPIPDPKFVPNINTVSQLTNEFQNKQNQPKPSPLTSPIRNLTNSFSPHNQPKSPTTGLPWNNRIKADNRVLNIAATKFDSQSPPVTEAKMSTRGNSFRSFAPPQNLPNNTTGARLQQKRGSLPNDTSYSYFNEYDVPNSQQTQQNTQRNETILYNPPKLQQANYFAPSLPNLFNQESQQYQPSRPLYDASNPHSSQQYYTQPPPPYTAPKSPTKYQMYPQSTPGFQSVKSPLQRSSDSFRQTKPPPSYPTSNRTFGNDSPKSFNSDSQRSQSYRAPPPSYQQRPTKQQGLSTSYQSIPPPNYQSPPPSYQPPQQSSQSSVSRYQPSPPTYQSPVLSNPPSNYYTQQTSNYRPEMKPSYDSPTTEPTEFPAYPYTCTDYTQPACVSTYIPKVTVTMDPSDSLTNPSAEPLVLSNTRPIFSPKNKPELLTIFDYPSSSEHSPHSSMSPQTPHDTLDEMEDLELQEYTAKTQVMRGPVSQTAVTVANKVTSRNGPDNHGKGSEAAMSLQSVLKNIKPKSPEVRSEKLKQYAKNVNDVSRKPYQSKPVIQSNIEAINSKQSILGVTKTASAFKPPMIIETPSTPLTTTKKPEFPSHVLYNNVSSNQSYATQSIERAANGETVLSSNFHIPVNTTMYQNEAYHPPAQGRAPAPLSKSDSWHQICQTSQKPPSPHSLPDSRPLQRTKSGHSLTIPKQFEAGIKKTEVTEKQKTVAAYFSGQKSPQSLSRSSSQQNVNEPQSIATNTTQKATTIRKKSQITRIKTSEKASISKQRPSSGLARSQTMPHVHNFNYLDETNVEDAFEDLFNESMS</sequence>
<comment type="caution">
    <text evidence="3">The sequence shown here is derived from an EMBL/GenBank/DDBJ whole genome shotgun (WGS) entry which is preliminary data.</text>
</comment>
<evidence type="ECO:0000259" key="2">
    <source>
        <dbReference type="Pfam" id="PF12510"/>
    </source>
</evidence>
<evidence type="ECO:0000256" key="1">
    <source>
        <dbReference type="SAM" id="MobiDB-lite"/>
    </source>
</evidence>
<feature type="compositionally biased region" description="Low complexity" evidence="1">
    <location>
        <begin position="226"/>
        <end position="237"/>
    </location>
</feature>
<feature type="compositionally biased region" description="Basic and acidic residues" evidence="1">
    <location>
        <begin position="946"/>
        <end position="957"/>
    </location>
</feature>
<feature type="compositionally biased region" description="Basic and acidic residues" evidence="1">
    <location>
        <begin position="1298"/>
        <end position="1308"/>
    </location>
</feature>
<feature type="region of interest" description="Disordered" evidence="1">
    <location>
        <begin position="3431"/>
        <end position="3482"/>
    </location>
</feature>
<feature type="compositionally biased region" description="Low complexity" evidence="1">
    <location>
        <begin position="4063"/>
        <end position="4078"/>
    </location>
</feature>
<feature type="compositionally biased region" description="Polar residues" evidence="1">
    <location>
        <begin position="1386"/>
        <end position="1396"/>
    </location>
</feature>
<feature type="compositionally biased region" description="Basic and acidic residues" evidence="1">
    <location>
        <begin position="1119"/>
        <end position="1141"/>
    </location>
</feature>
<feature type="region of interest" description="Disordered" evidence="1">
    <location>
        <begin position="3528"/>
        <end position="3715"/>
    </location>
</feature>
<feature type="compositionally biased region" description="Polar residues" evidence="1">
    <location>
        <begin position="4079"/>
        <end position="4095"/>
    </location>
</feature>
<dbReference type="Pfam" id="PF12510">
    <property type="entry name" value="Smoothelin"/>
    <property type="match status" value="2"/>
</dbReference>
<feature type="compositionally biased region" description="Polar residues" evidence="1">
    <location>
        <begin position="2270"/>
        <end position="2289"/>
    </location>
</feature>
<feature type="compositionally biased region" description="Polar residues" evidence="1">
    <location>
        <begin position="683"/>
        <end position="695"/>
    </location>
</feature>
<feature type="compositionally biased region" description="Basic and acidic residues" evidence="1">
    <location>
        <begin position="321"/>
        <end position="335"/>
    </location>
</feature>
<feature type="compositionally biased region" description="Basic and acidic residues" evidence="1">
    <location>
        <begin position="1250"/>
        <end position="1266"/>
    </location>
</feature>
<feature type="region of interest" description="Disordered" evidence="1">
    <location>
        <begin position="1607"/>
        <end position="1649"/>
    </location>
</feature>
<feature type="domain" description="Smoothelin" evidence="2">
    <location>
        <begin position="2695"/>
        <end position="2732"/>
    </location>
</feature>
<feature type="compositionally biased region" description="Basic and acidic residues" evidence="1">
    <location>
        <begin position="668"/>
        <end position="682"/>
    </location>
</feature>
<feature type="region of interest" description="Disordered" evidence="1">
    <location>
        <begin position="1969"/>
        <end position="2061"/>
    </location>
</feature>
<dbReference type="OrthoDB" id="6381429at2759"/>
<feature type="compositionally biased region" description="Polar residues" evidence="1">
    <location>
        <begin position="656"/>
        <end position="667"/>
    </location>
</feature>
<feature type="compositionally biased region" description="Basic and acidic residues" evidence="1">
    <location>
        <begin position="1061"/>
        <end position="1071"/>
    </location>
</feature>
<feature type="region of interest" description="Disordered" evidence="1">
    <location>
        <begin position="3373"/>
        <end position="3412"/>
    </location>
</feature>
<feature type="compositionally biased region" description="Polar residues" evidence="1">
    <location>
        <begin position="2978"/>
        <end position="2987"/>
    </location>
</feature>
<feature type="region of interest" description="Disordered" evidence="1">
    <location>
        <begin position="2397"/>
        <end position="2428"/>
    </location>
</feature>
<feature type="region of interest" description="Disordered" evidence="1">
    <location>
        <begin position="297"/>
        <end position="335"/>
    </location>
</feature>
<feature type="compositionally biased region" description="Basic and acidic residues" evidence="1">
    <location>
        <begin position="1374"/>
        <end position="1385"/>
    </location>
</feature>
<feature type="compositionally biased region" description="Basic and acidic residues" evidence="1">
    <location>
        <begin position="1872"/>
        <end position="1891"/>
    </location>
</feature>
<feature type="compositionally biased region" description="Polar residues" evidence="1">
    <location>
        <begin position="4103"/>
        <end position="4129"/>
    </location>
</feature>
<feature type="region of interest" description="Disordered" evidence="1">
    <location>
        <begin position="613"/>
        <end position="833"/>
    </location>
</feature>
<feature type="compositionally biased region" description="Basic and acidic residues" evidence="1">
    <location>
        <begin position="1629"/>
        <end position="1648"/>
    </location>
</feature>
<feature type="region of interest" description="Disordered" evidence="1">
    <location>
        <begin position="226"/>
        <end position="258"/>
    </location>
</feature>
<feature type="region of interest" description="Disordered" evidence="1">
    <location>
        <begin position="2944"/>
        <end position="2987"/>
    </location>
</feature>
<feature type="region of interest" description="Disordered" evidence="1">
    <location>
        <begin position="3987"/>
        <end position="4042"/>
    </location>
</feature>
<feature type="compositionally biased region" description="Basic and acidic residues" evidence="1">
    <location>
        <begin position="1148"/>
        <end position="1165"/>
    </location>
</feature>
<feature type="region of interest" description="Disordered" evidence="1">
    <location>
        <begin position="2267"/>
        <end position="2328"/>
    </location>
</feature>
<name>A0A9Q0MTB8_9DIPT</name>
<feature type="compositionally biased region" description="Polar residues" evidence="1">
    <location>
        <begin position="1360"/>
        <end position="1373"/>
    </location>
</feature>
<feature type="region of interest" description="Disordered" evidence="1">
    <location>
        <begin position="550"/>
        <end position="579"/>
    </location>
</feature>
<feature type="compositionally biased region" description="Polar residues" evidence="1">
    <location>
        <begin position="1467"/>
        <end position="1477"/>
    </location>
</feature>
<feature type="compositionally biased region" description="Basic and acidic residues" evidence="1">
    <location>
        <begin position="1411"/>
        <end position="1422"/>
    </location>
</feature>
<feature type="compositionally biased region" description="Polar residues" evidence="1">
    <location>
        <begin position="238"/>
        <end position="256"/>
    </location>
</feature>
<feature type="compositionally biased region" description="Basic and acidic residues" evidence="1">
    <location>
        <begin position="1559"/>
        <end position="1576"/>
    </location>
</feature>
<feature type="region of interest" description="Disordered" evidence="1">
    <location>
        <begin position="3205"/>
        <end position="3254"/>
    </location>
</feature>
<feature type="region of interest" description="Disordered" evidence="1">
    <location>
        <begin position="2181"/>
        <end position="2255"/>
    </location>
</feature>
<feature type="compositionally biased region" description="Polar residues" evidence="1">
    <location>
        <begin position="297"/>
        <end position="306"/>
    </location>
</feature>
<feature type="compositionally biased region" description="Polar residues" evidence="1">
    <location>
        <begin position="3681"/>
        <end position="3700"/>
    </location>
</feature>
<feature type="compositionally biased region" description="Polar residues" evidence="1">
    <location>
        <begin position="1108"/>
        <end position="1118"/>
    </location>
</feature>
<feature type="compositionally biased region" description="Low complexity" evidence="1">
    <location>
        <begin position="2297"/>
        <end position="2310"/>
    </location>
</feature>
<feature type="domain" description="Smoothelin" evidence="2">
    <location>
        <begin position="2131"/>
        <end position="2166"/>
    </location>
</feature>
<feature type="compositionally biased region" description="Basic and acidic residues" evidence="1">
    <location>
        <begin position="1281"/>
        <end position="1291"/>
    </location>
</feature>
<dbReference type="InterPro" id="IPR022189">
    <property type="entry name" value="SMTN"/>
</dbReference>
<feature type="compositionally biased region" description="Basic and acidic residues" evidence="1">
    <location>
        <begin position="1338"/>
        <end position="1353"/>
    </location>
</feature>
<feature type="compositionally biased region" description="Polar residues" evidence="1">
    <location>
        <begin position="2761"/>
        <end position="2777"/>
    </location>
</feature>
<feature type="compositionally biased region" description="Basic and acidic residues" evidence="1">
    <location>
        <begin position="2311"/>
        <end position="2328"/>
    </location>
</feature>
<proteinExistence type="predicted"/>
<feature type="compositionally biased region" description="Basic and acidic residues" evidence="1">
    <location>
        <begin position="987"/>
        <end position="997"/>
    </location>
</feature>
<protein>
    <recommendedName>
        <fullName evidence="2">Smoothelin domain-containing protein</fullName>
    </recommendedName>
</protein>
<feature type="compositionally biased region" description="Basic and acidic residues" evidence="1">
    <location>
        <begin position="1318"/>
        <end position="1331"/>
    </location>
</feature>
<feature type="compositionally biased region" description="Polar residues" evidence="1">
    <location>
        <begin position="2944"/>
        <end position="2968"/>
    </location>
</feature>